<evidence type="ECO:0000256" key="2">
    <source>
        <dbReference type="ARBA" id="ARBA00011814"/>
    </source>
</evidence>
<protein>
    <recommendedName>
        <fullName evidence="5">Coenzyme Q-binding protein COQ10 START domain-containing protein</fullName>
    </recommendedName>
</protein>
<dbReference type="InterPro" id="IPR005031">
    <property type="entry name" value="COQ10_START"/>
</dbReference>
<feature type="domain" description="Coenzyme Q-binding protein COQ10 START" evidence="5">
    <location>
        <begin position="69"/>
        <end position="255"/>
    </location>
</feature>
<dbReference type="CDD" id="cd07813">
    <property type="entry name" value="COQ10p_like"/>
    <property type="match status" value="1"/>
</dbReference>
<feature type="region of interest" description="Disordered" evidence="4">
    <location>
        <begin position="28"/>
        <end position="62"/>
    </location>
</feature>
<dbReference type="GO" id="GO:0045333">
    <property type="term" value="P:cellular respiration"/>
    <property type="evidence" value="ECO:0007669"/>
    <property type="project" value="InterPro"/>
</dbReference>
<gene>
    <name evidence="6" type="ORF">OC842_004102</name>
</gene>
<dbReference type="EMBL" id="JAPDMQ010000230">
    <property type="protein sequence ID" value="KAK0529917.1"/>
    <property type="molecule type" value="Genomic_DNA"/>
</dbReference>
<keyword evidence="7" id="KW-1185">Reference proteome</keyword>
<feature type="region of interest" description="Disordered" evidence="4">
    <location>
        <begin position="198"/>
        <end position="218"/>
    </location>
</feature>
<evidence type="ECO:0000259" key="5">
    <source>
        <dbReference type="Pfam" id="PF03364"/>
    </source>
</evidence>
<feature type="compositionally biased region" description="Low complexity" evidence="4">
    <location>
        <begin position="198"/>
        <end position="212"/>
    </location>
</feature>
<feature type="compositionally biased region" description="Polar residues" evidence="4">
    <location>
        <begin position="35"/>
        <end position="51"/>
    </location>
</feature>
<dbReference type="Proteomes" id="UP001176521">
    <property type="component" value="Unassembled WGS sequence"/>
</dbReference>
<reference evidence="6" key="1">
    <citation type="journal article" date="2023" name="PhytoFront">
        <title>Draft Genome Resources of Seven Strains of Tilletia horrida, Causal Agent of Kernel Smut of Rice.</title>
        <authorList>
            <person name="Khanal S."/>
            <person name="Antony Babu S."/>
            <person name="Zhou X.G."/>
        </authorList>
    </citation>
    <scope>NUCLEOTIDE SEQUENCE</scope>
    <source>
        <strain evidence="6">TX3</strain>
    </source>
</reference>
<dbReference type="Pfam" id="PF03364">
    <property type="entry name" value="Polyketide_cyc"/>
    <property type="match status" value="1"/>
</dbReference>
<evidence type="ECO:0000256" key="1">
    <source>
        <dbReference type="ARBA" id="ARBA00006885"/>
    </source>
</evidence>
<comment type="function">
    <text evidence="3">Required for the function of coenzyme Q in the respiratory chain. May serve as a chaperone or may be involved in the transport of Q6 from its site of synthesis to the catalytic sites of the respiratory complexes.</text>
</comment>
<dbReference type="SUPFAM" id="SSF55961">
    <property type="entry name" value="Bet v1-like"/>
    <property type="match status" value="1"/>
</dbReference>
<proteinExistence type="inferred from homology"/>
<sequence>MGSAVASACASSPCVAFAPSARRTFFGLPDLSKLGPSSSKTGSRAGEQQGQEGRPDGAQTFHETKDFKYSPEELYNIVADVDSYSEFLPNCLDSRVLGPANPPHPTLAPRTVRLSAEETQSLRRLGKAVRADLAVGFKAFKEAYTSRVEMLPPRYVTATADTANNPLFRHLYTEWSFHPTTSAASSIPLSLFNTGSSSSPASSSVPSATLTSKQPSPHRTRLEFTLEYAFRNPLYGMVASQAFDLMASRMMHAFEERATKLYGRR</sequence>
<comment type="subunit">
    <text evidence="2">Interacts with coenzyme Q.</text>
</comment>
<dbReference type="GO" id="GO:0005739">
    <property type="term" value="C:mitochondrion"/>
    <property type="evidence" value="ECO:0007669"/>
    <property type="project" value="TreeGrafter"/>
</dbReference>
<dbReference type="Gene3D" id="3.30.530.20">
    <property type="match status" value="1"/>
</dbReference>
<comment type="caution">
    <text evidence="6">The sequence shown here is derived from an EMBL/GenBank/DDBJ whole genome shotgun (WGS) entry which is preliminary data.</text>
</comment>
<dbReference type="PANTHER" id="PTHR12901">
    <property type="entry name" value="SPERM PROTEIN HOMOLOG"/>
    <property type="match status" value="1"/>
</dbReference>
<evidence type="ECO:0000313" key="7">
    <source>
        <dbReference type="Proteomes" id="UP001176521"/>
    </source>
</evidence>
<comment type="similarity">
    <text evidence="1">Belongs to the COQ10 family.</text>
</comment>
<dbReference type="PANTHER" id="PTHR12901:SF10">
    <property type="entry name" value="COENZYME Q-BINDING PROTEIN COQ10, MITOCHONDRIAL"/>
    <property type="match status" value="1"/>
</dbReference>
<dbReference type="InterPro" id="IPR023393">
    <property type="entry name" value="START-like_dom_sf"/>
</dbReference>
<name>A0AAN6JJV9_9BASI</name>
<organism evidence="6 7">
    <name type="scientific">Tilletia horrida</name>
    <dbReference type="NCBI Taxonomy" id="155126"/>
    <lineage>
        <taxon>Eukaryota</taxon>
        <taxon>Fungi</taxon>
        <taxon>Dikarya</taxon>
        <taxon>Basidiomycota</taxon>
        <taxon>Ustilaginomycotina</taxon>
        <taxon>Exobasidiomycetes</taxon>
        <taxon>Tilletiales</taxon>
        <taxon>Tilletiaceae</taxon>
        <taxon>Tilletia</taxon>
    </lineage>
</organism>
<dbReference type="InterPro" id="IPR044996">
    <property type="entry name" value="COQ10-like"/>
</dbReference>
<evidence type="ECO:0000256" key="4">
    <source>
        <dbReference type="SAM" id="MobiDB-lite"/>
    </source>
</evidence>
<dbReference type="AlphaFoldDB" id="A0AAN6JJV9"/>
<evidence type="ECO:0000313" key="6">
    <source>
        <dbReference type="EMBL" id="KAK0529917.1"/>
    </source>
</evidence>
<evidence type="ECO:0000256" key="3">
    <source>
        <dbReference type="ARBA" id="ARBA00024947"/>
    </source>
</evidence>
<accession>A0AAN6JJV9</accession>
<dbReference type="GO" id="GO:0048039">
    <property type="term" value="F:ubiquinone binding"/>
    <property type="evidence" value="ECO:0007669"/>
    <property type="project" value="InterPro"/>
</dbReference>